<evidence type="ECO:0000313" key="3">
    <source>
        <dbReference type="Proteomes" id="UP000717328"/>
    </source>
</evidence>
<organism evidence="2 3">
    <name type="scientific">Sphagnurus paluster</name>
    <dbReference type="NCBI Taxonomy" id="117069"/>
    <lineage>
        <taxon>Eukaryota</taxon>
        <taxon>Fungi</taxon>
        <taxon>Dikarya</taxon>
        <taxon>Basidiomycota</taxon>
        <taxon>Agaricomycotina</taxon>
        <taxon>Agaricomycetes</taxon>
        <taxon>Agaricomycetidae</taxon>
        <taxon>Agaricales</taxon>
        <taxon>Tricholomatineae</taxon>
        <taxon>Lyophyllaceae</taxon>
        <taxon>Sphagnurus</taxon>
    </lineage>
</organism>
<protein>
    <submittedName>
        <fullName evidence="2">Uncharacterized protein</fullName>
    </submittedName>
</protein>
<proteinExistence type="predicted"/>
<keyword evidence="3" id="KW-1185">Reference proteome</keyword>
<feature type="transmembrane region" description="Helical" evidence="1">
    <location>
        <begin position="145"/>
        <end position="172"/>
    </location>
</feature>
<feature type="transmembrane region" description="Helical" evidence="1">
    <location>
        <begin position="106"/>
        <end position="133"/>
    </location>
</feature>
<accession>A0A9P7GI97</accession>
<dbReference type="AlphaFoldDB" id="A0A9P7GI97"/>
<gene>
    <name evidence="2" type="ORF">H0H81_009801</name>
</gene>
<dbReference type="Proteomes" id="UP000717328">
    <property type="component" value="Unassembled WGS sequence"/>
</dbReference>
<feature type="transmembrane region" description="Helical" evidence="1">
    <location>
        <begin position="12"/>
        <end position="32"/>
    </location>
</feature>
<evidence type="ECO:0000313" key="2">
    <source>
        <dbReference type="EMBL" id="KAG5651114.1"/>
    </source>
</evidence>
<reference evidence="2" key="2">
    <citation type="submission" date="2021-10" db="EMBL/GenBank/DDBJ databases">
        <title>Phylogenomics reveals ancestral predisposition of the termite-cultivated fungus Termitomyces towards a domesticated lifestyle.</title>
        <authorList>
            <person name="Auxier B."/>
            <person name="Grum-Grzhimaylo A."/>
            <person name="Cardenas M.E."/>
            <person name="Lodge J.D."/>
            <person name="Laessoe T."/>
            <person name="Pedersen O."/>
            <person name="Smith M.E."/>
            <person name="Kuyper T.W."/>
            <person name="Franco-Molano E.A."/>
            <person name="Baroni T.J."/>
            <person name="Aanen D.K."/>
        </authorList>
    </citation>
    <scope>NUCLEOTIDE SEQUENCE</scope>
    <source>
        <strain evidence="2">D49</strain>
    </source>
</reference>
<feature type="transmembrane region" description="Helical" evidence="1">
    <location>
        <begin position="52"/>
        <end position="73"/>
    </location>
</feature>
<reference evidence="2" key="1">
    <citation type="submission" date="2021-02" db="EMBL/GenBank/DDBJ databases">
        <authorList>
            <person name="Nieuwenhuis M."/>
            <person name="Van De Peppel L.J.J."/>
        </authorList>
    </citation>
    <scope>NUCLEOTIDE SEQUENCE</scope>
    <source>
        <strain evidence="2">D49</strain>
    </source>
</reference>
<sequence>MPDLLSTILPLLYLSLAPLVTVTHLLVGQAVLHHAYPHSPAWTSSLLATGSAGATGGIILGLPLVPLFIHLFVRALERLKQPRGHALRKDESVDPRRSLELLMSRAEWAACAAIVLSGVPAAGALGVVCLYGSGSGLRNVLSPAGAAVAGVVGGAVVWGCVFGFLVLVLVASDGFVDFGAYRIRGESQRYVSQEDVVESKSPGSIMLK</sequence>
<comment type="caution">
    <text evidence="2">The sequence shown here is derived from an EMBL/GenBank/DDBJ whole genome shotgun (WGS) entry which is preliminary data.</text>
</comment>
<name>A0A9P7GI97_9AGAR</name>
<keyword evidence="1" id="KW-0472">Membrane</keyword>
<keyword evidence="1" id="KW-0812">Transmembrane</keyword>
<evidence type="ECO:0000256" key="1">
    <source>
        <dbReference type="SAM" id="Phobius"/>
    </source>
</evidence>
<dbReference type="EMBL" id="JABCKI010000295">
    <property type="protein sequence ID" value="KAG5651114.1"/>
    <property type="molecule type" value="Genomic_DNA"/>
</dbReference>
<keyword evidence="1" id="KW-1133">Transmembrane helix</keyword>